<organism evidence="2 3">
    <name type="scientific">Vogesella alkaliphila</name>
    <dbReference type="NCBI Taxonomy" id="1193621"/>
    <lineage>
        <taxon>Bacteria</taxon>
        <taxon>Pseudomonadati</taxon>
        <taxon>Pseudomonadota</taxon>
        <taxon>Betaproteobacteria</taxon>
        <taxon>Neisseriales</taxon>
        <taxon>Chromobacteriaceae</taxon>
        <taxon>Vogesella</taxon>
    </lineage>
</organism>
<dbReference type="InterPro" id="IPR009081">
    <property type="entry name" value="PP-bd_ACP"/>
</dbReference>
<evidence type="ECO:0000259" key="1">
    <source>
        <dbReference type="PROSITE" id="PS50075"/>
    </source>
</evidence>
<dbReference type="RefSeq" id="WP_189372088.1">
    <property type="nucleotide sequence ID" value="NZ_BMYW01000001.1"/>
</dbReference>
<dbReference type="InterPro" id="IPR036736">
    <property type="entry name" value="ACP-like_sf"/>
</dbReference>
<evidence type="ECO:0000313" key="2">
    <source>
        <dbReference type="EMBL" id="GGX77325.1"/>
    </source>
</evidence>
<evidence type="ECO:0000313" key="3">
    <source>
        <dbReference type="Proteomes" id="UP000600877"/>
    </source>
</evidence>
<name>A0ABQ2YCE3_9NEIS</name>
<dbReference type="PROSITE" id="PS50075">
    <property type="entry name" value="CARRIER"/>
    <property type="match status" value="1"/>
</dbReference>
<dbReference type="Proteomes" id="UP000600877">
    <property type="component" value="Unassembled WGS sequence"/>
</dbReference>
<comment type="caution">
    <text evidence="2">The sequence shown here is derived from an EMBL/GenBank/DDBJ whole genome shotgun (WGS) entry which is preliminary data.</text>
</comment>
<reference evidence="3" key="1">
    <citation type="journal article" date="2019" name="Int. J. Syst. Evol. Microbiol.">
        <title>The Global Catalogue of Microorganisms (GCM) 10K type strain sequencing project: providing services to taxonomists for standard genome sequencing and annotation.</title>
        <authorList>
            <consortium name="The Broad Institute Genomics Platform"/>
            <consortium name="The Broad Institute Genome Sequencing Center for Infectious Disease"/>
            <person name="Wu L."/>
            <person name="Ma J."/>
        </authorList>
    </citation>
    <scope>NUCLEOTIDE SEQUENCE [LARGE SCALE GENOMIC DNA]</scope>
    <source>
        <strain evidence="3">KCTC 32041</strain>
    </source>
</reference>
<dbReference type="SUPFAM" id="SSF47336">
    <property type="entry name" value="ACP-like"/>
    <property type="match status" value="1"/>
</dbReference>
<keyword evidence="3" id="KW-1185">Reference proteome</keyword>
<dbReference type="Gene3D" id="1.10.1200.10">
    <property type="entry name" value="ACP-like"/>
    <property type="match status" value="1"/>
</dbReference>
<dbReference type="EMBL" id="BMYW01000001">
    <property type="protein sequence ID" value="GGX77325.1"/>
    <property type="molecule type" value="Genomic_DNA"/>
</dbReference>
<protein>
    <recommendedName>
        <fullName evidence="1">Carrier domain-containing protein</fullName>
    </recommendedName>
</protein>
<proteinExistence type="predicted"/>
<gene>
    <name evidence="2" type="ORF">GCM10011290_00790</name>
</gene>
<sequence>MDKDEVMALVGKVLAGIAPEADLAGVGDDEDLRAALDLDSMDFLNLIIGLSQGSGVAIAEKDYPRLFTLQGIRDYLSA</sequence>
<feature type="domain" description="Carrier" evidence="1">
    <location>
        <begin position="4"/>
        <end position="78"/>
    </location>
</feature>
<accession>A0ABQ2YCE3</accession>